<proteinExistence type="predicted"/>
<name>A0A7W5B699_9BURK</name>
<dbReference type="InterPro" id="IPR058240">
    <property type="entry name" value="rSAM_sf"/>
</dbReference>
<dbReference type="InterPro" id="IPR013785">
    <property type="entry name" value="Aldolase_TIM"/>
</dbReference>
<comment type="caution">
    <text evidence="1">The sequence shown here is derived from an EMBL/GenBank/DDBJ whole genome shotgun (WGS) entry which is preliminary data.</text>
</comment>
<keyword evidence="2" id="KW-1185">Reference proteome</keyword>
<dbReference type="SUPFAM" id="SSF102114">
    <property type="entry name" value="Radical SAM enzymes"/>
    <property type="match status" value="1"/>
</dbReference>
<dbReference type="Gene3D" id="3.20.20.70">
    <property type="entry name" value="Aldolase class I"/>
    <property type="match status" value="1"/>
</dbReference>
<dbReference type="CDD" id="cd01335">
    <property type="entry name" value="Radical_SAM"/>
    <property type="match status" value="1"/>
</dbReference>
<accession>A0A7W5B699</accession>
<reference evidence="1 2" key="1">
    <citation type="submission" date="2020-08" db="EMBL/GenBank/DDBJ databases">
        <title>Genomic Encyclopedia of Type Strains, Phase III (KMG-III): the genomes of soil and plant-associated and newly described type strains.</title>
        <authorList>
            <person name="Whitman W."/>
        </authorList>
    </citation>
    <scope>NUCLEOTIDE SEQUENCE [LARGE SCALE GENOMIC DNA]</scope>
    <source>
        <strain evidence="1 2">CECT 8897</strain>
    </source>
</reference>
<gene>
    <name evidence="1" type="ORF">FHS03_000321</name>
</gene>
<evidence type="ECO:0000313" key="2">
    <source>
        <dbReference type="Proteomes" id="UP000541535"/>
    </source>
</evidence>
<sequence length="383" mass="42651">MNMHDRDIIPIQPLTGERAAQLVAAPVLAQLPASVPTVAYRAPAAMDDKRWRAHTIGGRSYRIAQPVTFTPYASAKPCSARCRFCSESLIEKASAKPSSSLRPGSAYFDNLRAALRELAGLPISYSLSGLETTDDPEWMYQMLDALQRHAASSPVNDRVLYTNGSGLAHAAHGAALIERLAVFGLDWVELSRHHHHENINQSIMRFRPGVEVRQQGRFLTMLQRLTSRIPVKLVCIVQAGGVATAGDVLDYLGWARELGVEAVVFREFSQLDDSYKDNVTSRYIAGTRIPMADLLEQCLNQPEFAGRFGFEQVTEGYYFWNLVGHYRGMRVTFEASDYALMHRQHGSGNVYKLVFHANGNLCAGWNPERHILFSSAREEALIG</sequence>
<evidence type="ECO:0008006" key="3">
    <source>
        <dbReference type="Google" id="ProtNLM"/>
    </source>
</evidence>
<evidence type="ECO:0000313" key="1">
    <source>
        <dbReference type="EMBL" id="MBB3117302.1"/>
    </source>
</evidence>
<dbReference type="AlphaFoldDB" id="A0A7W5B699"/>
<organism evidence="1 2">
    <name type="scientific">Pseudoduganella violacea</name>
    <dbReference type="NCBI Taxonomy" id="1715466"/>
    <lineage>
        <taxon>Bacteria</taxon>
        <taxon>Pseudomonadati</taxon>
        <taxon>Pseudomonadota</taxon>
        <taxon>Betaproteobacteria</taxon>
        <taxon>Burkholderiales</taxon>
        <taxon>Oxalobacteraceae</taxon>
        <taxon>Telluria group</taxon>
        <taxon>Pseudoduganella</taxon>
    </lineage>
</organism>
<dbReference type="Proteomes" id="UP000541535">
    <property type="component" value="Unassembled WGS sequence"/>
</dbReference>
<protein>
    <recommendedName>
        <fullName evidence="3">Radical SAM protein</fullName>
    </recommendedName>
</protein>
<dbReference type="EMBL" id="JACHXD010000001">
    <property type="protein sequence ID" value="MBB3117302.1"/>
    <property type="molecule type" value="Genomic_DNA"/>
</dbReference>